<name>A0A167B8F5_CORFA</name>
<accession>A0A167B8F5</accession>
<dbReference type="AlphaFoldDB" id="A0A167B8F5"/>
<dbReference type="PANTHER" id="PTHR33927:SF1">
    <property type="entry name" value="TRANSMEMBRANE PROTEIN"/>
    <property type="match status" value="1"/>
</dbReference>
<dbReference type="SUPFAM" id="SSF56801">
    <property type="entry name" value="Acetyl-CoA synthetase-like"/>
    <property type="match status" value="1"/>
</dbReference>
<dbReference type="PANTHER" id="PTHR33927">
    <property type="entry name" value="TRANSMEMBRANE PROTEIN"/>
    <property type="match status" value="1"/>
</dbReference>
<dbReference type="RefSeq" id="XP_018699372.1">
    <property type="nucleotide sequence ID" value="XM_018853445.1"/>
</dbReference>
<keyword evidence="1" id="KW-0812">Transmembrane</keyword>
<feature type="transmembrane region" description="Helical" evidence="1">
    <location>
        <begin position="577"/>
        <end position="599"/>
    </location>
</feature>
<reference evidence="2 3" key="1">
    <citation type="journal article" date="2016" name="Genome Biol. Evol.">
        <title>Divergent and convergent evolution of fungal pathogenicity.</title>
        <authorList>
            <person name="Shang Y."/>
            <person name="Xiao G."/>
            <person name="Zheng P."/>
            <person name="Cen K."/>
            <person name="Zhan S."/>
            <person name="Wang C."/>
        </authorList>
    </citation>
    <scope>NUCLEOTIDE SEQUENCE [LARGE SCALE GENOMIC DNA]</scope>
    <source>
        <strain evidence="2 3">ARSEF 2679</strain>
    </source>
</reference>
<evidence type="ECO:0008006" key="4">
    <source>
        <dbReference type="Google" id="ProtNLM"/>
    </source>
</evidence>
<dbReference type="EMBL" id="AZHB01000081">
    <property type="protein sequence ID" value="OAA39766.1"/>
    <property type="molecule type" value="Genomic_DNA"/>
</dbReference>
<dbReference type="InterPro" id="IPR052979">
    <property type="entry name" value="Adenylate-forming_domain"/>
</dbReference>
<evidence type="ECO:0000256" key="1">
    <source>
        <dbReference type="SAM" id="Phobius"/>
    </source>
</evidence>
<protein>
    <recommendedName>
        <fullName evidence="4">AMP-dependent synthetase/ligase</fullName>
    </recommendedName>
</protein>
<evidence type="ECO:0000313" key="2">
    <source>
        <dbReference type="EMBL" id="OAA39766.1"/>
    </source>
</evidence>
<evidence type="ECO:0000313" key="3">
    <source>
        <dbReference type="Proteomes" id="UP000076744"/>
    </source>
</evidence>
<dbReference type="Gene3D" id="3.40.50.12780">
    <property type="entry name" value="N-terminal domain of ligase-like"/>
    <property type="match status" value="1"/>
</dbReference>
<keyword evidence="1" id="KW-1133">Transmembrane helix</keyword>
<dbReference type="InterPro" id="IPR042099">
    <property type="entry name" value="ANL_N_sf"/>
</dbReference>
<organism evidence="2 3">
    <name type="scientific">Cordyceps fumosorosea (strain ARSEF 2679)</name>
    <name type="common">Isaria fumosorosea</name>
    <dbReference type="NCBI Taxonomy" id="1081104"/>
    <lineage>
        <taxon>Eukaryota</taxon>
        <taxon>Fungi</taxon>
        <taxon>Dikarya</taxon>
        <taxon>Ascomycota</taxon>
        <taxon>Pezizomycotina</taxon>
        <taxon>Sordariomycetes</taxon>
        <taxon>Hypocreomycetidae</taxon>
        <taxon>Hypocreales</taxon>
        <taxon>Cordycipitaceae</taxon>
        <taxon>Cordyceps</taxon>
    </lineage>
</organism>
<sequence>MPPSATLTSVFFARACSSSALAVREANDATDYHELASKARNFAMQLSNMLRKDTKRVILVCTRGIDAIAVLLGAMSCGVQCIPILPERPITAAYLGGLCGSLGTQYVACTPQAEMPAGVKDICIVRLEPRLQGGERAEAWLDKARPDGDAIGLLRPGKSKTDHFAKSPGAQLIIDTARENFGIEPGCQVLVLSSLLDISILAILSCLCHGGTLVIQGGLSYEQTSQINVLFSSPAVLAGCRPDRFPRLRTVAAGPGQLSRNLTHRWTQVNACVWSLTQAQDRYDVPMRRYPAVERTIIQWQTEHSMLQRLEDCAAANHLLALEDSVWYVETLDIHGTLHSFIVPDDLNLNKLKSNLVTRQPQLAGRVRLHARARLPVRVDGTLDISALKGEVACLEGAVAAPKRPMVAQGATCTLFRLLCTVPMASMVAMLVNVSLLPIVTRQTKSIYTLAAANVSMTMLSQQDAFISLVYLVLHPCMSDGPAARFLPLWVKRQMAGVFCNRAMVHATLAAWSMFWLLWFSIEQTVSSWASPVSASASSLVIAVATWTLLVAYICLGLASVPLLWGSPSENRVLCMVHKSGGLAVWLMALALAVVQAAIGRDQGVMAGRRIGGTLEVWLLAAPLVSLGVPWLTLRRVTARRKWSAPDRQGWEIVTGGRQLASGARRWMTASSPLSSNWHCAVAVASSGGCNGWIAIVDVGMLGNCSPQSQSLPGHDRLQRTFWIQQLPVFRILSATRFFQSVVVLAIGKGILAVAGKTPRYVVWSAAKQDFDNLDKKLGTRQLRKVPHTASQQELSQVVVEEAKRGGAEAIFVIGSATTVVKVVGRLRTVSSLSVYVETCN</sequence>
<dbReference type="GeneID" id="30026137"/>
<dbReference type="Gene3D" id="3.40.50.980">
    <property type="match status" value="1"/>
</dbReference>
<keyword evidence="3" id="KW-1185">Reference proteome</keyword>
<dbReference type="Proteomes" id="UP000076744">
    <property type="component" value="Unassembled WGS sequence"/>
</dbReference>
<feature type="transmembrane region" description="Helical" evidence="1">
    <location>
        <begin position="503"/>
        <end position="522"/>
    </location>
</feature>
<feature type="transmembrane region" description="Helical" evidence="1">
    <location>
        <begin position="611"/>
        <end position="634"/>
    </location>
</feature>
<comment type="caution">
    <text evidence="2">The sequence shown here is derived from an EMBL/GenBank/DDBJ whole genome shotgun (WGS) entry which is preliminary data.</text>
</comment>
<feature type="transmembrane region" description="Helical" evidence="1">
    <location>
        <begin position="415"/>
        <end position="440"/>
    </location>
</feature>
<keyword evidence="1" id="KW-0472">Membrane</keyword>
<proteinExistence type="predicted"/>
<feature type="transmembrane region" description="Helical" evidence="1">
    <location>
        <begin position="542"/>
        <end position="565"/>
    </location>
</feature>
<gene>
    <name evidence="2" type="ORF">ISF_09845</name>
</gene>